<protein>
    <submittedName>
        <fullName evidence="3">Transposase</fullName>
    </submittedName>
</protein>
<organism evidence="3">
    <name type="scientific">Brugia pahangi</name>
    <name type="common">Filarial nematode worm</name>
    <dbReference type="NCBI Taxonomy" id="6280"/>
    <lineage>
        <taxon>Eukaryota</taxon>
        <taxon>Metazoa</taxon>
        <taxon>Ecdysozoa</taxon>
        <taxon>Nematoda</taxon>
        <taxon>Chromadorea</taxon>
        <taxon>Rhabditida</taxon>
        <taxon>Spirurina</taxon>
        <taxon>Spiruromorpha</taxon>
        <taxon>Filarioidea</taxon>
        <taxon>Onchocercidae</taxon>
        <taxon>Brugia</taxon>
    </lineage>
</organism>
<dbReference type="WBParaSite" id="BPAG_0000137301-mRNA-1">
    <property type="protein sequence ID" value="BPAG_0000137301-mRNA-1"/>
    <property type="gene ID" value="BPAG_0000137301"/>
</dbReference>
<dbReference type="AlphaFoldDB" id="A0A0N4SZY1"/>
<evidence type="ECO:0000313" key="3">
    <source>
        <dbReference type="WBParaSite" id="BPAG_0000137301-mRNA-1"/>
    </source>
</evidence>
<dbReference type="Proteomes" id="UP000278627">
    <property type="component" value="Unassembled WGS sequence"/>
</dbReference>
<keyword evidence="2" id="KW-1185">Reference proteome</keyword>
<name>A0A0N4SZY1_BRUPA</name>
<accession>A0A0N4SZY1</accession>
<reference evidence="1 2" key="2">
    <citation type="submission" date="2018-11" db="EMBL/GenBank/DDBJ databases">
        <authorList>
            <consortium name="Pathogen Informatics"/>
        </authorList>
    </citation>
    <scope>NUCLEOTIDE SEQUENCE [LARGE SCALE GENOMIC DNA]</scope>
</reference>
<evidence type="ECO:0000313" key="2">
    <source>
        <dbReference type="Proteomes" id="UP000278627"/>
    </source>
</evidence>
<gene>
    <name evidence="1" type="ORF">BPAG_LOCUS1374</name>
</gene>
<dbReference type="EMBL" id="UZAD01000102">
    <property type="protein sequence ID" value="VDN82560.1"/>
    <property type="molecule type" value="Genomic_DNA"/>
</dbReference>
<proteinExistence type="predicted"/>
<evidence type="ECO:0000313" key="1">
    <source>
        <dbReference type="EMBL" id="VDN82560.1"/>
    </source>
</evidence>
<reference evidence="3" key="1">
    <citation type="submission" date="2017-02" db="UniProtKB">
        <authorList>
            <consortium name="WormBaseParasite"/>
        </authorList>
    </citation>
    <scope>IDENTIFICATION</scope>
</reference>
<sequence>MSGAVRWKKDAISDNLMLDDIDQSVHVINQATNASVLTDEAVGYGRQILFPYQKKKVYCFGGRSKQYLLNSSEADRAVPPLIFYISIEHKSPMIFCVQESE</sequence>